<sequence>MASISTPTSASTSPESPIPDLLAVFVQRTMGVFGSETIGFQLKPSRNDLWAPISFIDSWVDVAMVWILNKTSQISSHGEMHSRSSFYEGLVPHISVDNYGAVLVLQSGDLAVLLRMIFAFLVLALHFISCNFNLGCFLNLLNKGDELKRREF</sequence>
<keyword evidence="3" id="KW-1185">Reference proteome</keyword>
<feature type="transmembrane region" description="Helical" evidence="1">
    <location>
        <begin position="117"/>
        <end position="141"/>
    </location>
</feature>
<evidence type="ECO:0000256" key="1">
    <source>
        <dbReference type="SAM" id="Phobius"/>
    </source>
</evidence>
<proteinExistence type="predicted"/>
<keyword evidence="1" id="KW-1133">Transmembrane helix</keyword>
<name>A0A8J2M369_9BILA</name>
<dbReference type="Proteomes" id="UP000746747">
    <property type="component" value="Unassembled WGS sequence"/>
</dbReference>
<keyword evidence="1" id="KW-0812">Transmembrane</keyword>
<evidence type="ECO:0000313" key="3">
    <source>
        <dbReference type="Proteomes" id="UP000746747"/>
    </source>
</evidence>
<dbReference type="EMBL" id="CAKAEH010001302">
    <property type="protein sequence ID" value="CAG9534325.1"/>
    <property type="molecule type" value="Genomic_DNA"/>
</dbReference>
<keyword evidence="1" id="KW-0472">Membrane</keyword>
<gene>
    <name evidence="2" type="ORF">CJOHNSTONI_LOCUS4471</name>
</gene>
<protein>
    <submittedName>
        <fullName evidence="2">Uncharacterized protein</fullName>
    </submittedName>
</protein>
<reference evidence="2" key="1">
    <citation type="submission" date="2021-09" db="EMBL/GenBank/DDBJ databases">
        <authorList>
            <consortium name="Pathogen Informatics"/>
        </authorList>
    </citation>
    <scope>NUCLEOTIDE SEQUENCE</scope>
</reference>
<accession>A0A8J2M369</accession>
<evidence type="ECO:0000313" key="2">
    <source>
        <dbReference type="EMBL" id="CAG9534325.1"/>
    </source>
</evidence>
<dbReference type="AlphaFoldDB" id="A0A8J2M369"/>
<comment type="caution">
    <text evidence="2">The sequence shown here is derived from an EMBL/GenBank/DDBJ whole genome shotgun (WGS) entry which is preliminary data.</text>
</comment>
<organism evidence="2 3">
    <name type="scientific">Cercopithifilaria johnstoni</name>
    <dbReference type="NCBI Taxonomy" id="2874296"/>
    <lineage>
        <taxon>Eukaryota</taxon>
        <taxon>Metazoa</taxon>
        <taxon>Ecdysozoa</taxon>
        <taxon>Nematoda</taxon>
        <taxon>Chromadorea</taxon>
        <taxon>Rhabditida</taxon>
        <taxon>Spirurina</taxon>
        <taxon>Spiruromorpha</taxon>
        <taxon>Filarioidea</taxon>
        <taxon>Onchocercidae</taxon>
        <taxon>Cercopithifilaria</taxon>
    </lineage>
</organism>